<feature type="signal peptide" evidence="3">
    <location>
        <begin position="1"/>
        <end position="35"/>
    </location>
</feature>
<proteinExistence type="predicted"/>
<feature type="region of interest" description="Disordered" evidence="1">
    <location>
        <begin position="226"/>
        <end position="332"/>
    </location>
</feature>
<evidence type="ECO:0000256" key="3">
    <source>
        <dbReference type="SAM" id="SignalP"/>
    </source>
</evidence>
<keyword evidence="2" id="KW-0472">Membrane</keyword>
<reference evidence="4 5" key="1">
    <citation type="submission" date="2024-09" db="EMBL/GenBank/DDBJ databases">
        <authorList>
            <person name="Sun Q."/>
            <person name="Mori K."/>
        </authorList>
    </citation>
    <scope>NUCLEOTIDE SEQUENCE [LARGE SCALE GENOMIC DNA]</scope>
    <source>
        <strain evidence="4 5">NCAIM B.02604</strain>
    </source>
</reference>
<evidence type="ECO:0000256" key="2">
    <source>
        <dbReference type="SAM" id="Phobius"/>
    </source>
</evidence>
<dbReference type="RefSeq" id="WP_377459715.1">
    <property type="nucleotide sequence ID" value="NZ_JBHLUB010000030.1"/>
</dbReference>
<feature type="transmembrane region" description="Helical" evidence="2">
    <location>
        <begin position="199"/>
        <end position="220"/>
    </location>
</feature>
<accession>A0ABV6PBK7</accession>
<protein>
    <submittedName>
        <fullName evidence="4">Uncharacterized protein</fullName>
    </submittedName>
</protein>
<comment type="caution">
    <text evidence="4">The sequence shown here is derived from an EMBL/GenBank/DDBJ whole genome shotgun (WGS) entry which is preliminary data.</text>
</comment>
<name>A0ABV6PBK7_9MICC</name>
<evidence type="ECO:0000256" key="1">
    <source>
        <dbReference type="SAM" id="MobiDB-lite"/>
    </source>
</evidence>
<evidence type="ECO:0000313" key="5">
    <source>
        <dbReference type="Proteomes" id="UP001589862"/>
    </source>
</evidence>
<organism evidence="4 5">
    <name type="scientific">Micrococcoides hystricis</name>
    <dbReference type="NCBI Taxonomy" id="1572761"/>
    <lineage>
        <taxon>Bacteria</taxon>
        <taxon>Bacillati</taxon>
        <taxon>Actinomycetota</taxon>
        <taxon>Actinomycetes</taxon>
        <taxon>Micrococcales</taxon>
        <taxon>Micrococcaceae</taxon>
        <taxon>Micrococcoides</taxon>
    </lineage>
</organism>
<feature type="compositionally biased region" description="Polar residues" evidence="1">
    <location>
        <begin position="311"/>
        <end position="332"/>
    </location>
</feature>
<keyword evidence="2" id="KW-0812">Transmembrane</keyword>
<feature type="compositionally biased region" description="Low complexity" evidence="1">
    <location>
        <begin position="262"/>
        <end position="310"/>
    </location>
</feature>
<keyword evidence="5" id="KW-1185">Reference proteome</keyword>
<dbReference type="Proteomes" id="UP001589862">
    <property type="component" value="Unassembled WGS sequence"/>
</dbReference>
<sequence>MKSTAEKLPAGRIRKLLGAVLIPLFMVLTAFGAQAAPEIDDSFSTSHLKFHENGTVDSTMDMKMSSKLRYSLGLGGDITCQKLFEMTPEDTSNVNVDNRSQGGNLHCLATSLNQPLSQLNQGGHQTVSLENGEYTVTMRNRSEDPVMFENQSRLILEFPGKVTQSSVGTVEGNKVILEGASLSTGGVIKAKASPGLEGWVMWLLIGLGVVALALFLWLVLRKKNKKSGQHPHQGHGPQGQPYPGQHQASHQQPGRHHGGPQQGWQPNPQQPAQQWRPQPGQQPPHSQQGQQWQPQQGQQPQQWQQPHPQQRPFNPNDPNQQGQGRPEQGNHQ</sequence>
<dbReference type="EMBL" id="JBHLUB010000030">
    <property type="protein sequence ID" value="MFC0582510.1"/>
    <property type="molecule type" value="Genomic_DNA"/>
</dbReference>
<gene>
    <name evidence="4" type="ORF">ACFFFR_08985</name>
</gene>
<keyword evidence="2" id="KW-1133">Transmembrane helix</keyword>
<feature type="compositionally biased region" description="Low complexity" evidence="1">
    <location>
        <begin position="234"/>
        <end position="252"/>
    </location>
</feature>
<feature type="chain" id="PRO_5047538437" evidence="3">
    <location>
        <begin position="36"/>
        <end position="332"/>
    </location>
</feature>
<evidence type="ECO:0000313" key="4">
    <source>
        <dbReference type="EMBL" id="MFC0582510.1"/>
    </source>
</evidence>
<keyword evidence="3" id="KW-0732">Signal</keyword>